<comment type="caution">
    <text evidence="10">The sequence shown here is derived from an EMBL/GenBank/DDBJ whole genome shotgun (WGS) entry which is preliminary data.</text>
</comment>
<dbReference type="Pfam" id="PF02771">
    <property type="entry name" value="Acyl-CoA_dh_N"/>
    <property type="match status" value="1"/>
</dbReference>
<keyword evidence="5 6" id="KW-0560">Oxidoreductase</keyword>
<protein>
    <submittedName>
        <fullName evidence="10">Acyl-CoA dehydrogenase FadE</fullName>
    </submittedName>
</protein>
<evidence type="ECO:0000313" key="10">
    <source>
        <dbReference type="EMBL" id="GHI72575.1"/>
    </source>
</evidence>
<evidence type="ECO:0000256" key="6">
    <source>
        <dbReference type="RuleBase" id="RU362125"/>
    </source>
</evidence>
<evidence type="ECO:0000259" key="8">
    <source>
        <dbReference type="Pfam" id="PF02770"/>
    </source>
</evidence>
<dbReference type="Gene3D" id="2.40.110.10">
    <property type="entry name" value="Butyryl-CoA Dehydrogenase, subunit A, domain 2"/>
    <property type="match status" value="1"/>
</dbReference>
<dbReference type="InterPro" id="IPR009100">
    <property type="entry name" value="AcylCoA_DH/oxidase_NM_dom_sf"/>
</dbReference>
<organism evidence="10 11">
    <name type="scientific">Streptomyces nojiriensis</name>
    <dbReference type="NCBI Taxonomy" id="66374"/>
    <lineage>
        <taxon>Bacteria</taxon>
        <taxon>Bacillati</taxon>
        <taxon>Actinomycetota</taxon>
        <taxon>Actinomycetes</taxon>
        <taxon>Kitasatosporales</taxon>
        <taxon>Streptomycetaceae</taxon>
        <taxon>Streptomyces</taxon>
    </lineage>
</organism>
<dbReference type="InterPro" id="IPR037069">
    <property type="entry name" value="AcylCoA_DH/ox_N_sf"/>
</dbReference>
<dbReference type="Pfam" id="PF02770">
    <property type="entry name" value="Acyl-CoA_dh_M"/>
    <property type="match status" value="1"/>
</dbReference>
<feature type="domain" description="Acyl-CoA dehydrogenase/oxidase N-terminal" evidence="9">
    <location>
        <begin position="6"/>
        <end position="123"/>
    </location>
</feature>
<dbReference type="Gene3D" id="1.20.140.10">
    <property type="entry name" value="Butyryl-CoA Dehydrogenase, subunit A, domain 3"/>
    <property type="match status" value="1"/>
</dbReference>
<dbReference type="PANTHER" id="PTHR43292">
    <property type="entry name" value="ACYL-COA DEHYDROGENASE"/>
    <property type="match status" value="1"/>
</dbReference>
<feature type="domain" description="Acyl-CoA dehydrogenase/oxidase C-terminal" evidence="7">
    <location>
        <begin position="233"/>
        <end position="379"/>
    </location>
</feature>
<dbReference type="Proteomes" id="UP000613974">
    <property type="component" value="Unassembled WGS sequence"/>
</dbReference>
<dbReference type="Gene3D" id="1.10.540.10">
    <property type="entry name" value="Acyl-CoA dehydrogenase/oxidase, N-terminal domain"/>
    <property type="match status" value="1"/>
</dbReference>
<keyword evidence="11" id="KW-1185">Reference proteome</keyword>
<dbReference type="GeneID" id="95590811"/>
<dbReference type="SUPFAM" id="SSF47203">
    <property type="entry name" value="Acyl-CoA dehydrogenase C-terminal domain-like"/>
    <property type="match status" value="1"/>
</dbReference>
<dbReference type="PANTHER" id="PTHR43292:SF3">
    <property type="entry name" value="ACYL-COA DEHYDROGENASE FADE29"/>
    <property type="match status" value="1"/>
</dbReference>
<reference evidence="11" key="1">
    <citation type="submission" date="2023-07" db="EMBL/GenBank/DDBJ databases">
        <title>Whole genome shotgun sequence of Streptomyces nojiriensis NBRC 13794.</title>
        <authorList>
            <person name="Komaki H."/>
            <person name="Tamura T."/>
        </authorList>
    </citation>
    <scope>NUCLEOTIDE SEQUENCE [LARGE SCALE GENOMIC DNA]</scope>
    <source>
        <strain evidence="11">NBRC 13794</strain>
    </source>
</reference>
<comment type="similarity">
    <text evidence="2 6">Belongs to the acyl-CoA dehydrogenase family.</text>
</comment>
<evidence type="ECO:0000259" key="9">
    <source>
        <dbReference type="Pfam" id="PF02771"/>
    </source>
</evidence>
<dbReference type="SUPFAM" id="SSF56645">
    <property type="entry name" value="Acyl-CoA dehydrogenase NM domain-like"/>
    <property type="match status" value="1"/>
</dbReference>
<dbReference type="InterPro" id="IPR006091">
    <property type="entry name" value="Acyl-CoA_Oxase/DH_mid-dom"/>
</dbReference>
<evidence type="ECO:0000256" key="1">
    <source>
        <dbReference type="ARBA" id="ARBA00001974"/>
    </source>
</evidence>
<dbReference type="InterPro" id="IPR052161">
    <property type="entry name" value="Mycobact_Acyl-CoA_DH"/>
</dbReference>
<evidence type="ECO:0000256" key="2">
    <source>
        <dbReference type="ARBA" id="ARBA00009347"/>
    </source>
</evidence>
<keyword evidence="4 6" id="KW-0274">FAD</keyword>
<dbReference type="RefSeq" id="WP_189735182.1">
    <property type="nucleotide sequence ID" value="NZ_BMRL01000003.1"/>
</dbReference>
<dbReference type="CDD" id="cd01152">
    <property type="entry name" value="ACAD_fadE6_17_26"/>
    <property type="match status" value="1"/>
</dbReference>
<evidence type="ECO:0000256" key="3">
    <source>
        <dbReference type="ARBA" id="ARBA00022630"/>
    </source>
</evidence>
<proteinExistence type="inferred from homology"/>
<gene>
    <name evidence="10" type="ORF">Snoj_64930</name>
</gene>
<sequence length="385" mass="42376">MDLTYTEEEQDFRARLRAWLAKALPELPARPSPDDWPGRRAYDLGWQRRLYEAGYAGLHWPVDAGGRGATPTQHLIFLEETERAGAPYVGANFVGLLHAGPTVAAEGTAEQRARWLPPVLRGDEVWCQGFSEPDAGSDLASLRTRAVRDGDDYVISGSKIWTSHAEVADWCELLVRTDPGAPKHRGISWLAMPMDAPGVSVRPLRTLAGSAEFAQVFLDEVRVPVANRVGAENDGWRVTMVTLSFERGTAFVGEVVACRRTLGELARTAKANGRWDDPVLRRRLGRLYGEFGALWRLTQWNVSEAERSAGGVPGIGGSVFKLAYSHARQELYDAAAEVLGARSLSLEQEWTLDRLSSLSYTIAAGTSQIQRNIVAERILGLPKGR</sequence>
<keyword evidence="3 6" id="KW-0285">Flavoprotein</keyword>
<evidence type="ECO:0000256" key="5">
    <source>
        <dbReference type="ARBA" id="ARBA00023002"/>
    </source>
</evidence>
<dbReference type="InterPro" id="IPR013786">
    <property type="entry name" value="AcylCoA_DH/ox_N"/>
</dbReference>
<evidence type="ECO:0000259" key="7">
    <source>
        <dbReference type="Pfam" id="PF00441"/>
    </source>
</evidence>
<dbReference type="InterPro" id="IPR036250">
    <property type="entry name" value="AcylCo_DH-like_C"/>
</dbReference>
<dbReference type="Pfam" id="PF00441">
    <property type="entry name" value="Acyl-CoA_dh_1"/>
    <property type="match status" value="1"/>
</dbReference>
<dbReference type="EMBL" id="BNEC01000005">
    <property type="protein sequence ID" value="GHI72575.1"/>
    <property type="molecule type" value="Genomic_DNA"/>
</dbReference>
<dbReference type="InterPro" id="IPR009075">
    <property type="entry name" value="AcylCo_DH/oxidase_C"/>
</dbReference>
<comment type="cofactor">
    <cofactor evidence="1 6">
        <name>FAD</name>
        <dbReference type="ChEBI" id="CHEBI:57692"/>
    </cofactor>
</comment>
<evidence type="ECO:0000313" key="11">
    <source>
        <dbReference type="Proteomes" id="UP000613974"/>
    </source>
</evidence>
<evidence type="ECO:0000256" key="4">
    <source>
        <dbReference type="ARBA" id="ARBA00022827"/>
    </source>
</evidence>
<accession>A0ABQ3SWQ8</accession>
<name>A0ABQ3SWQ8_9ACTN</name>
<dbReference type="InterPro" id="IPR046373">
    <property type="entry name" value="Acyl-CoA_Oxase/DH_mid-dom_sf"/>
</dbReference>
<feature type="domain" description="Acyl-CoA oxidase/dehydrogenase middle" evidence="8">
    <location>
        <begin position="127"/>
        <end position="213"/>
    </location>
</feature>